<proteinExistence type="predicted"/>
<keyword evidence="2" id="KW-1185">Reference proteome</keyword>
<dbReference type="AlphaFoldDB" id="A0A6B0QUS3"/>
<protein>
    <submittedName>
        <fullName evidence="1">Uncharacterized protein</fullName>
    </submittedName>
</protein>
<sequence length="79" mass="8981">MTTGNGWLKGVIIQLLDNRLAPEFRSLAMKCGRSPIGSCRKKVFKLERFDKMLEQYPLSGEHLQSHGKRVQSAHCVPVR</sequence>
<dbReference type="EMBL" id="VBQZ03000001">
    <property type="protein sequence ID" value="MXQ79364.1"/>
    <property type="molecule type" value="Genomic_DNA"/>
</dbReference>
<reference evidence="1" key="1">
    <citation type="submission" date="2019-10" db="EMBL/GenBank/DDBJ databases">
        <title>The sequence and de novo assembly of the wild yak genome.</title>
        <authorList>
            <person name="Liu Y."/>
        </authorList>
    </citation>
    <scope>NUCLEOTIDE SEQUENCE [LARGE SCALE GENOMIC DNA]</scope>
    <source>
        <strain evidence="1">WY2019</strain>
    </source>
</reference>
<organism evidence="1 2">
    <name type="scientific">Bos mutus</name>
    <name type="common">wild yak</name>
    <dbReference type="NCBI Taxonomy" id="72004"/>
    <lineage>
        <taxon>Eukaryota</taxon>
        <taxon>Metazoa</taxon>
        <taxon>Chordata</taxon>
        <taxon>Craniata</taxon>
        <taxon>Vertebrata</taxon>
        <taxon>Euteleostomi</taxon>
        <taxon>Mammalia</taxon>
        <taxon>Eutheria</taxon>
        <taxon>Laurasiatheria</taxon>
        <taxon>Artiodactyla</taxon>
        <taxon>Ruminantia</taxon>
        <taxon>Pecora</taxon>
        <taxon>Bovidae</taxon>
        <taxon>Bovinae</taxon>
        <taxon>Bos</taxon>
    </lineage>
</organism>
<comment type="caution">
    <text evidence="1">The sequence shown here is derived from an EMBL/GenBank/DDBJ whole genome shotgun (WGS) entry which is preliminary data.</text>
</comment>
<evidence type="ECO:0000313" key="2">
    <source>
        <dbReference type="Proteomes" id="UP000322234"/>
    </source>
</evidence>
<gene>
    <name evidence="1" type="ORF">E5288_WYG000201</name>
</gene>
<dbReference type="Proteomes" id="UP000322234">
    <property type="component" value="Unassembled WGS sequence"/>
</dbReference>
<evidence type="ECO:0000313" key="1">
    <source>
        <dbReference type="EMBL" id="MXQ79364.1"/>
    </source>
</evidence>
<accession>A0A6B0QUS3</accession>
<name>A0A6B0QUS3_9CETA</name>